<name>A0ABD5PXK5_9EURY</name>
<protein>
    <submittedName>
        <fullName evidence="2">DUF4177 domain-containing protein</fullName>
    </submittedName>
</protein>
<dbReference type="AlphaFoldDB" id="A0ABD5PXK5"/>
<feature type="compositionally biased region" description="Basic and acidic residues" evidence="1">
    <location>
        <begin position="7"/>
        <end position="27"/>
    </location>
</feature>
<feature type="compositionally biased region" description="Acidic residues" evidence="1">
    <location>
        <begin position="69"/>
        <end position="80"/>
    </location>
</feature>
<feature type="region of interest" description="Disordered" evidence="1">
    <location>
        <begin position="61"/>
        <end position="80"/>
    </location>
</feature>
<dbReference type="EMBL" id="JBHSHT010000001">
    <property type="protein sequence ID" value="MFC4822970.1"/>
    <property type="molecule type" value="Genomic_DNA"/>
</dbReference>
<proteinExistence type="predicted"/>
<sequence>MCPDAAPRWEYRVVKPPREPSKKEARDPTTALNEAAADGWELDATIEYVGGGTKFLVLRRPAEGVAETGDAEADDAEDDD</sequence>
<accession>A0ABD5PXK5</accession>
<reference evidence="2 3" key="1">
    <citation type="journal article" date="2019" name="Int. J. Syst. Evol. Microbiol.">
        <title>The Global Catalogue of Microorganisms (GCM) 10K type strain sequencing project: providing services to taxonomists for standard genome sequencing and annotation.</title>
        <authorList>
            <consortium name="The Broad Institute Genomics Platform"/>
            <consortium name="The Broad Institute Genome Sequencing Center for Infectious Disease"/>
            <person name="Wu L."/>
            <person name="Ma J."/>
        </authorList>
    </citation>
    <scope>NUCLEOTIDE SEQUENCE [LARGE SCALE GENOMIC DNA]</scope>
    <source>
        <strain evidence="2 3">XZYJ18</strain>
    </source>
</reference>
<evidence type="ECO:0000313" key="3">
    <source>
        <dbReference type="Proteomes" id="UP001595945"/>
    </source>
</evidence>
<keyword evidence="3" id="KW-1185">Reference proteome</keyword>
<comment type="caution">
    <text evidence="2">The sequence shown here is derived from an EMBL/GenBank/DDBJ whole genome shotgun (WGS) entry which is preliminary data.</text>
</comment>
<evidence type="ECO:0000313" key="2">
    <source>
        <dbReference type="EMBL" id="MFC4822970.1"/>
    </source>
</evidence>
<gene>
    <name evidence="2" type="ORF">ACFO9K_01720</name>
</gene>
<dbReference type="GeneID" id="73045985"/>
<organism evidence="2 3">
    <name type="scientific">Halorussus aquaticus</name>
    <dbReference type="NCBI Taxonomy" id="2953748"/>
    <lineage>
        <taxon>Archaea</taxon>
        <taxon>Methanobacteriati</taxon>
        <taxon>Methanobacteriota</taxon>
        <taxon>Stenosarchaea group</taxon>
        <taxon>Halobacteria</taxon>
        <taxon>Halobacteriales</taxon>
        <taxon>Haladaptataceae</taxon>
        <taxon>Halorussus</taxon>
    </lineage>
</organism>
<evidence type="ECO:0000256" key="1">
    <source>
        <dbReference type="SAM" id="MobiDB-lite"/>
    </source>
</evidence>
<dbReference type="Proteomes" id="UP001595945">
    <property type="component" value="Unassembled WGS sequence"/>
</dbReference>
<feature type="region of interest" description="Disordered" evidence="1">
    <location>
        <begin position="1"/>
        <end position="31"/>
    </location>
</feature>
<dbReference type="RefSeq" id="WP_254267526.1">
    <property type="nucleotide sequence ID" value="NZ_CP100400.1"/>
</dbReference>